<sequence length="251" mass="27677">MPKQTQGQPKMPDQSNSLTSDEVNYLAIILEIVETRNWYALAYALKNHTLLFAAFARLLARTDELNGMTILHAVLRHDPPAEIVKALLDLVPEQAAHSDCLGRLPLHVAAGCRCSPRAVRLLVDRHPDACLARDADGKTPLILACNAGCELFEGDAGGGRAKSPPSLDVVRTLVSGKIKYEAPTSIIAPAPLMSSQSEEVHKSNSFYQSKIITYHPSRGMWTNYARSIVEWPSLFKTKRREACDEGFVELE</sequence>
<accession>K0R3H3</accession>
<organism evidence="3 4">
    <name type="scientific">Thalassiosira oceanica</name>
    <name type="common">Marine diatom</name>
    <dbReference type="NCBI Taxonomy" id="159749"/>
    <lineage>
        <taxon>Eukaryota</taxon>
        <taxon>Sar</taxon>
        <taxon>Stramenopiles</taxon>
        <taxon>Ochrophyta</taxon>
        <taxon>Bacillariophyta</taxon>
        <taxon>Coscinodiscophyceae</taxon>
        <taxon>Thalassiosirophycidae</taxon>
        <taxon>Thalassiosirales</taxon>
        <taxon>Thalassiosiraceae</taxon>
        <taxon>Thalassiosira</taxon>
    </lineage>
</organism>
<gene>
    <name evidence="3" type="ORF">THAOC_35372</name>
</gene>
<dbReference type="AlphaFoldDB" id="K0R3H3"/>
<dbReference type="OrthoDB" id="20872at2759"/>
<evidence type="ECO:0000313" key="3">
    <source>
        <dbReference type="EMBL" id="EJK45984.1"/>
    </source>
</evidence>
<dbReference type="InterPro" id="IPR036770">
    <property type="entry name" value="Ankyrin_rpt-contain_sf"/>
</dbReference>
<dbReference type="GO" id="GO:0051015">
    <property type="term" value="F:actin filament binding"/>
    <property type="evidence" value="ECO:0007669"/>
    <property type="project" value="TreeGrafter"/>
</dbReference>
<dbReference type="PANTHER" id="PTHR24153:SF8">
    <property type="entry name" value="FORKED, ISOFORM F"/>
    <property type="match status" value="1"/>
</dbReference>
<keyword evidence="1" id="KW-0677">Repeat</keyword>
<dbReference type="Gene3D" id="1.25.40.20">
    <property type="entry name" value="Ankyrin repeat-containing domain"/>
    <property type="match status" value="1"/>
</dbReference>
<dbReference type="GO" id="GO:0051017">
    <property type="term" value="P:actin filament bundle assembly"/>
    <property type="evidence" value="ECO:0007669"/>
    <property type="project" value="TreeGrafter"/>
</dbReference>
<dbReference type="InterPro" id="IPR052420">
    <property type="entry name" value="Espin/Espin-like"/>
</dbReference>
<dbReference type="Proteomes" id="UP000266841">
    <property type="component" value="Unassembled WGS sequence"/>
</dbReference>
<dbReference type="Pfam" id="PF12796">
    <property type="entry name" value="Ank_2"/>
    <property type="match status" value="1"/>
</dbReference>
<evidence type="ECO:0000256" key="2">
    <source>
        <dbReference type="ARBA" id="ARBA00023043"/>
    </source>
</evidence>
<evidence type="ECO:0000256" key="1">
    <source>
        <dbReference type="ARBA" id="ARBA00022737"/>
    </source>
</evidence>
<comment type="caution">
    <text evidence="3">The sequence shown here is derived from an EMBL/GenBank/DDBJ whole genome shotgun (WGS) entry which is preliminary data.</text>
</comment>
<dbReference type="EMBL" id="AGNL01048086">
    <property type="protein sequence ID" value="EJK45984.1"/>
    <property type="molecule type" value="Genomic_DNA"/>
</dbReference>
<name>K0R3H3_THAOC</name>
<dbReference type="SMART" id="SM00248">
    <property type="entry name" value="ANK"/>
    <property type="match status" value="3"/>
</dbReference>
<reference evidence="3 4" key="1">
    <citation type="journal article" date="2012" name="Genome Biol.">
        <title>Genome and low-iron response of an oceanic diatom adapted to chronic iron limitation.</title>
        <authorList>
            <person name="Lommer M."/>
            <person name="Specht M."/>
            <person name="Roy A.S."/>
            <person name="Kraemer L."/>
            <person name="Andreson R."/>
            <person name="Gutowska M.A."/>
            <person name="Wolf J."/>
            <person name="Bergner S.V."/>
            <person name="Schilhabel M.B."/>
            <person name="Klostermeier U.C."/>
            <person name="Beiko R.G."/>
            <person name="Rosenstiel P."/>
            <person name="Hippler M."/>
            <person name="Laroche J."/>
        </authorList>
    </citation>
    <scope>NUCLEOTIDE SEQUENCE [LARGE SCALE GENOMIC DNA]</scope>
    <source>
        <strain evidence="3 4">CCMP1005</strain>
    </source>
</reference>
<dbReference type="PANTHER" id="PTHR24153">
    <property type="entry name" value="ESPIN"/>
    <property type="match status" value="1"/>
</dbReference>
<proteinExistence type="predicted"/>
<dbReference type="InterPro" id="IPR002110">
    <property type="entry name" value="Ankyrin_rpt"/>
</dbReference>
<keyword evidence="2" id="KW-0040">ANK repeat</keyword>
<dbReference type="SUPFAM" id="SSF48403">
    <property type="entry name" value="Ankyrin repeat"/>
    <property type="match status" value="1"/>
</dbReference>
<dbReference type="eggNOG" id="ENOG502T72I">
    <property type="taxonomic scope" value="Eukaryota"/>
</dbReference>
<keyword evidence="4" id="KW-1185">Reference proteome</keyword>
<protein>
    <submittedName>
        <fullName evidence="3">Uncharacterized protein</fullName>
    </submittedName>
</protein>
<evidence type="ECO:0000313" key="4">
    <source>
        <dbReference type="Proteomes" id="UP000266841"/>
    </source>
</evidence>
<dbReference type="GO" id="GO:0005737">
    <property type="term" value="C:cytoplasm"/>
    <property type="evidence" value="ECO:0007669"/>
    <property type="project" value="TreeGrafter"/>
</dbReference>